<gene>
    <name evidence="1" type="ORF">SAMN02949497_3469</name>
</gene>
<protein>
    <recommendedName>
        <fullName evidence="3">Sulfotransferase family protein</fullName>
    </recommendedName>
</protein>
<dbReference type="STRING" id="1760988.SAMN02949497_3469"/>
<dbReference type="AlphaFoldDB" id="A0A1Y6D0I6"/>
<evidence type="ECO:0000313" key="1">
    <source>
        <dbReference type="EMBL" id="SMF96086.1"/>
    </source>
</evidence>
<reference evidence="1 2" key="1">
    <citation type="submission" date="2016-12" db="EMBL/GenBank/DDBJ databases">
        <authorList>
            <person name="Song W.-J."/>
            <person name="Kurnit D.M."/>
        </authorList>
    </citation>
    <scope>NUCLEOTIDE SEQUENCE [LARGE SCALE GENOMIC DNA]</scope>
    <source>
        <strain evidence="1 2">175</strain>
    </source>
</reference>
<name>A0A1Y6D0I6_9GAMM</name>
<evidence type="ECO:0000313" key="2">
    <source>
        <dbReference type="Proteomes" id="UP000192923"/>
    </source>
</evidence>
<dbReference type="EMBL" id="FXAM01000001">
    <property type="protein sequence ID" value="SMF96086.1"/>
    <property type="molecule type" value="Genomic_DNA"/>
</dbReference>
<evidence type="ECO:0008006" key="3">
    <source>
        <dbReference type="Google" id="ProtNLM"/>
    </source>
</evidence>
<sequence>MVSPQDPLRGWIPFYLKHDQVHWGYMGRERFVEPFCLDTLHKLAGRPFNRLLRQRTGLETLLERAASHPGLPVRGLVFHMSRCGSTLAAQSLATLDDAVVLSEPPILDTLLQWLATSPELDAAHGPALLRGLLSALGQPRRAEDRRLFVKTDGWHMCHGERLLAAFPGTPWVFLHRDPVEVLVSQARMLSAFAVPGGLVHHGLHPPMELPSQPLEHSAWVLGQILRAASAALDQYPGGLLLGYDQLPDGLDTRLAEHFGLALDGAALAAWQAVRARDAKLPGQSFRPDSADKQASATPAIRAAAARWLDAPYAELLRRKAPAA</sequence>
<organism evidence="1 2">
    <name type="scientific">Methylomagnum ishizawai</name>
    <dbReference type="NCBI Taxonomy" id="1760988"/>
    <lineage>
        <taxon>Bacteria</taxon>
        <taxon>Pseudomonadati</taxon>
        <taxon>Pseudomonadota</taxon>
        <taxon>Gammaproteobacteria</taxon>
        <taxon>Methylococcales</taxon>
        <taxon>Methylococcaceae</taxon>
        <taxon>Methylomagnum</taxon>
    </lineage>
</organism>
<dbReference type="SUPFAM" id="SSF52540">
    <property type="entry name" value="P-loop containing nucleoside triphosphate hydrolases"/>
    <property type="match status" value="1"/>
</dbReference>
<keyword evidence="2" id="KW-1185">Reference proteome</keyword>
<proteinExistence type="predicted"/>
<dbReference type="Proteomes" id="UP000192923">
    <property type="component" value="Unassembled WGS sequence"/>
</dbReference>
<dbReference type="Gene3D" id="3.40.50.300">
    <property type="entry name" value="P-loop containing nucleotide triphosphate hydrolases"/>
    <property type="match status" value="1"/>
</dbReference>
<accession>A0A1Y6D0I6</accession>
<dbReference type="InterPro" id="IPR027417">
    <property type="entry name" value="P-loop_NTPase"/>
</dbReference>